<keyword evidence="2" id="KW-1185">Reference proteome</keyword>
<proteinExistence type="predicted"/>
<evidence type="ECO:0000313" key="1">
    <source>
        <dbReference type="EMBL" id="CAH1968743.1"/>
    </source>
</evidence>
<sequence>MPAKILSRRTNLTLRTPESISVARMKGFNRREVNHFYENLVTVIEKNSIEASRLYNMDETGISTSNKPPKVISVKGKNK</sequence>
<comment type="caution">
    <text evidence="1">The sequence shown here is derived from an EMBL/GenBank/DDBJ whole genome shotgun (WGS) entry which is preliminary data.</text>
</comment>
<dbReference type="AlphaFoldDB" id="A0A9P0K9M9"/>
<dbReference type="Proteomes" id="UP001152888">
    <property type="component" value="Unassembled WGS sequence"/>
</dbReference>
<dbReference type="EMBL" id="CAKOFQ010006756">
    <property type="protein sequence ID" value="CAH1968743.1"/>
    <property type="molecule type" value="Genomic_DNA"/>
</dbReference>
<dbReference type="OrthoDB" id="7489787at2759"/>
<evidence type="ECO:0000313" key="2">
    <source>
        <dbReference type="Proteomes" id="UP001152888"/>
    </source>
</evidence>
<organism evidence="1 2">
    <name type="scientific">Acanthoscelides obtectus</name>
    <name type="common">Bean weevil</name>
    <name type="synonym">Bruchus obtectus</name>
    <dbReference type="NCBI Taxonomy" id="200917"/>
    <lineage>
        <taxon>Eukaryota</taxon>
        <taxon>Metazoa</taxon>
        <taxon>Ecdysozoa</taxon>
        <taxon>Arthropoda</taxon>
        <taxon>Hexapoda</taxon>
        <taxon>Insecta</taxon>
        <taxon>Pterygota</taxon>
        <taxon>Neoptera</taxon>
        <taxon>Endopterygota</taxon>
        <taxon>Coleoptera</taxon>
        <taxon>Polyphaga</taxon>
        <taxon>Cucujiformia</taxon>
        <taxon>Chrysomeloidea</taxon>
        <taxon>Chrysomelidae</taxon>
        <taxon>Bruchinae</taxon>
        <taxon>Bruchini</taxon>
        <taxon>Acanthoscelides</taxon>
    </lineage>
</organism>
<accession>A0A9P0K9M9</accession>
<gene>
    <name evidence="1" type="ORF">ACAOBT_LOCUS8037</name>
</gene>
<reference evidence="1" key="1">
    <citation type="submission" date="2022-03" db="EMBL/GenBank/DDBJ databases">
        <authorList>
            <person name="Sayadi A."/>
        </authorList>
    </citation>
    <scope>NUCLEOTIDE SEQUENCE</scope>
</reference>
<protein>
    <submittedName>
        <fullName evidence="1">Uncharacterized protein</fullName>
    </submittedName>
</protein>
<name>A0A9P0K9M9_ACAOB</name>